<dbReference type="InterPro" id="IPR007133">
    <property type="entry name" value="RNA_pol_II-assoc_Paf1"/>
</dbReference>
<evidence type="ECO:0000256" key="3">
    <source>
        <dbReference type="ARBA" id="ARBA00023242"/>
    </source>
</evidence>
<dbReference type="GO" id="GO:0000993">
    <property type="term" value="F:RNA polymerase II complex binding"/>
    <property type="evidence" value="ECO:0007669"/>
    <property type="project" value="TreeGrafter"/>
</dbReference>
<gene>
    <name evidence="5" type="ORF">GGI15_004501</name>
</gene>
<dbReference type="GO" id="GO:0003682">
    <property type="term" value="F:chromatin binding"/>
    <property type="evidence" value="ECO:0007669"/>
    <property type="project" value="TreeGrafter"/>
</dbReference>
<dbReference type="EMBL" id="JANBUM010000414">
    <property type="protein sequence ID" value="KAJ2777443.1"/>
    <property type="molecule type" value="Genomic_DNA"/>
</dbReference>
<dbReference type="Pfam" id="PF03985">
    <property type="entry name" value="Paf1"/>
    <property type="match status" value="1"/>
</dbReference>
<evidence type="ECO:0000313" key="5">
    <source>
        <dbReference type="EMBL" id="KAJ2777443.1"/>
    </source>
</evidence>
<feature type="region of interest" description="Disordered" evidence="4">
    <location>
        <begin position="432"/>
        <end position="483"/>
    </location>
</feature>
<feature type="compositionally biased region" description="Acidic residues" evidence="4">
    <location>
        <begin position="434"/>
        <end position="449"/>
    </location>
</feature>
<sequence>MAGSKPPTKHANSNDNTGKKAVGKEFLCKVRYQNPLPEVPFPPKLLPVPPTYVDPSAGSYSQARLQHYVEYRHTTLEEATPYPMYVDADYGMPIDLCLLGVFDDDSAPMEQQQLDKEDEFLLNLPTSLESTTVSDNANAGGASGTQTPTVSAPTKPASSLHRSSVVGGAHKRIFDHTVEGQLRAIEDSFRYFNKYDESADGQQELLASLKHPKNNKLHAVESIPLFPNEHLWLNKYTMFSLDTRPEAEYVLEKERNGELTAEESLAEGNLARDSLLLRPRTQMNQLGENEQWIETFLPGSSEVARRVRRRLDEAGSFTQEDSGVTYRFEKSDEFDVPVHPATLTQDLYMITHDTEDGQTVARYVPIKTRMILKRRRIPLAVRQQQELEDSERITSINFQLRDFIKDEIKERAKATNSLYGIIKEEVIHASDASDGGDFDENVDIDDQDGNDDRMFSSDDGKNGRYSDSTRRHRRTPSYSSSSP</sequence>
<proteinExistence type="inferred from homology"/>
<reference evidence="5" key="1">
    <citation type="submission" date="2022-07" db="EMBL/GenBank/DDBJ databases">
        <title>Phylogenomic reconstructions and comparative analyses of Kickxellomycotina fungi.</title>
        <authorList>
            <person name="Reynolds N.K."/>
            <person name="Stajich J.E."/>
            <person name="Barry K."/>
            <person name="Grigoriev I.V."/>
            <person name="Crous P."/>
            <person name="Smith M.E."/>
        </authorList>
    </citation>
    <scope>NUCLEOTIDE SEQUENCE</scope>
    <source>
        <strain evidence="5">BCRC 34489</strain>
    </source>
</reference>
<evidence type="ECO:0000256" key="1">
    <source>
        <dbReference type="ARBA" id="ARBA00004123"/>
    </source>
</evidence>
<dbReference type="PANTHER" id="PTHR23188">
    <property type="entry name" value="RNA POLYMERASE II-ASSOCIATED FACTOR 1 HOMOLOG"/>
    <property type="match status" value="1"/>
</dbReference>
<feature type="compositionally biased region" description="Basic and acidic residues" evidence="4">
    <location>
        <begin position="450"/>
        <end position="469"/>
    </location>
</feature>
<feature type="region of interest" description="Disordered" evidence="4">
    <location>
        <begin position="1"/>
        <end position="20"/>
    </location>
</feature>
<evidence type="ECO:0008006" key="7">
    <source>
        <dbReference type="Google" id="ProtNLM"/>
    </source>
</evidence>
<comment type="subcellular location">
    <subcellularLocation>
        <location evidence="1">Nucleus</location>
    </subcellularLocation>
</comment>
<dbReference type="OrthoDB" id="10260285at2759"/>
<keyword evidence="3" id="KW-0539">Nucleus</keyword>
<comment type="similarity">
    <text evidence="2">Belongs to the PAF1 family.</text>
</comment>
<keyword evidence="6" id="KW-1185">Reference proteome</keyword>
<evidence type="ECO:0000313" key="6">
    <source>
        <dbReference type="Proteomes" id="UP001140172"/>
    </source>
</evidence>
<protein>
    <recommendedName>
        <fullName evidence="7">RNA polymerase II-associated factor 1 homolog</fullName>
    </recommendedName>
</protein>
<name>A0A9W8H5W2_9FUNG</name>
<feature type="compositionally biased region" description="Polar residues" evidence="4">
    <location>
        <begin position="144"/>
        <end position="161"/>
    </location>
</feature>
<evidence type="ECO:0000256" key="2">
    <source>
        <dbReference type="ARBA" id="ARBA00007560"/>
    </source>
</evidence>
<dbReference type="GO" id="GO:0016593">
    <property type="term" value="C:Cdc73/Paf1 complex"/>
    <property type="evidence" value="ECO:0007669"/>
    <property type="project" value="InterPro"/>
</dbReference>
<evidence type="ECO:0000256" key="4">
    <source>
        <dbReference type="SAM" id="MobiDB-lite"/>
    </source>
</evidence>
<dbReference type="GO" id="GO:0006368">
    <property type="term" value="P:transcription elongation by RNA polymerase II"/>
    <property type="evidence" value="ECO:0007669"/>
    <property type="project" value="InterPro"/>
</dbReference>
<dbReference type="AlphaFoldDB" id="A0A9W8H5W2"/>
<feature type="region of interest" description="Disordered" evidence="4">
    <location>
        <begin position="131"/>
        <end position="161"/>
    </location>
</feature>
<dbReference type="Proteomes" id="UP001140172">
    <property type="component" value="Unassembled WGS sequence"/>
</dbReference>
<accession>A0A9W8H5W2</accession>
<comment type="caution">
    <text evidence="5">The sequence shown here is derived from an EMBL/GenBank/DDBJ whole genome shotgun (WGS) entry which is preliminary data.</text>
</comment>
<organism evidence="5 6">
    <name type="scientific">Coemansia interrupta</name>
    <dbReference type="NCBI Taxonomy" id="1126814"/>
    <lineage>
        <taxon>Eukaryota</taxon>
        <taxon>Fungi</taxon>
        <taxon>Fungi incertae sedis</taxon>
        <taxon>Zoopagomycota</taxon>
        <taxon>Kickxellomycotina</taxon>
        <taxon>Kickxellomycetes</taxon>
        <taxon>Kickxellales</taxon>
        <taxon>Kickxellaceae</taxon>
        <taxon>Coemansia</taxon>
    </lineage>
</organism>
<dbReference type="PANTHER" id="PTHR23188:SF12">
    <property type="entry name" value="RNA POLYMERASE II-ASSOCIATED FACTOR 1 HOMOLOG"/>
    <property type="match status" value="1"/>
</dbReference>